<protein>
    <submittedName>
        <fullName evidence="3">Transposase</fullName>
    </submittedName>
</protein>
<dbReference type="PANTHER" id="PTHR33055">
    <property type="entry name" value="TRANSPOSASE FOR INSERTION SEQUENCE ELEMENT IS1111A"/>
    <property type="match status" value="1"/>
</dbReference>
<dbReference type="Pfam" id="PF02371">
    <property type="entry name" value="Transposase_20"/>
    <property type="match status" value="1"/>
</dbReference>
<dbReference type="Proteomes" id="UP001207930">
    <property type="component" value="Unassembled WGS sequence"/>
</dbReference>
<dbReference type="Pfam" id="PF01548">
    <property type="entry name" value="DEDD_Tnp_IS110"/>
    <property type="match status" value="1"/>
</dbReference>
<dbReference type="RefSeq" id="WP_264502187.1">
    <property type="nucleotide sequence ID" value="NZ_JAPDDS010000009.1"/>
</dbReference>
<organism evidence="3 4">
    <name type="scientific">Luteolibacter flavescens</name>
    <dbReference type="NCBI Taxonomy" id="1859460"/>
    <lineage>
        <taxon>Bacteria</taxon>
        <taxon>Pseudomonadati</taxon>
        <taxon>Verrucomicrobiota</taxon>
        <taxon>Verrucomicrobiia</taxon>
        <taxon>Verrucomicrobiales</taxon>
        <taxon>Verrucomicrobiaceae</taxon>
        <taxon>Luteolibacter</taxon>
    </lineage>
</organism>
<gene>
    <name evidence="3" type="ORF">OKA04_15940</name>
</gene>
<keyword evidence="4" id="KW-1185">Reference proteome</keyword>
<evidence type="ECO:0000313" key="3">
    <source>
        <dbReference type="EMBL" id="MCW1886229.1"/>
    </source>
</evidence>
<dbReference type="InterPro" id="IPR002525">
    <property type="entry name" value="Transp_IS110-like_N"/>
</dbReference>
<comment type="caution">
    <text evidence="3">The sequence shown here is derived from an EMBL/GenBank/DDBJ whole genome shotgun (WGS) entry which is preliminary data.</text>
</comment>
<dbReference type="InterPro" id="IPR047650">
    <property type="entry name" value="Transpos_IS110"/>
</dbReference>
<reference evidence="3 4" key="1">
    <citation type="submission" date="2022-10" db="EMBL/GenBank/DDBJ databases">
        <title>Luteolibacter flavescens strain MCCC 1K03193, whole genome shotgun sequencing project.</title>
        <authorList>
            <person name="Zhao G."/>
            <person name="Shen L."/>
        </authorList>
    </citation>
    <scope>NUCLEOTIDE SEQUENCE [LARGE SCALE GENOMIC DNA]</scope>
    <source>
        <strain evidence="3 4">MCCC 1K03193</strain>
    </source>
</reference>
<evidence type="ECO:0000313" key="4">
    <source>
        <dbReference type="Proteomes" id="UP001207930"/>
    </source>
</evidence>
<dbReference type="EMBL" id="JAPDDS010000009">
    <property type="protein sequence ID" value="MCW1886229.1"/>
    <property type="molecule type" value="Genomic_DNA"/>
</dbReference>
<feature type="domain" description="Transposase IS116/IS110/IS902 C-terminal" evidence="2">
    <location>
        <begin position="181"/>
        <end position="263"/>
    </location>
</feature>
<evidence type="ECO:0000259" key="2">
    <source>
        <dbReference type="Pfam" id="PF02371"/>
    </source>
</evidence>
<evidence type="ECO:0000259" key="1">
    <source>
        <dbReference type="Pfam" id="PF01548"/>
    </source>
</evidence>
<dbReference type="PANTHER" id="PTHR33055:SF13">
    <property type="entry name" value="TRANSPOSASE"/>
    <property type="match status" value="1"/>
</dbReference>
<feature type="domain" description="Transposase IS110-like N-terminal" evidence="1">
    <location>
        <begin position="23"/>
        <end position="135"/>
    </location>
</feature>
<name>A0ABT3FSE0_9BACT</name>
<sequence>MGRRWQRGWEAAWRDGRAAPNQNDAVVLLRAATKCAPHVRLVCEATAGYEQLLATASFKAGVPICIVPPQRPRHFAKALGLHAKNDPVDAALLSRFGNQTGPQPAMPKERSRKELESLMRARGELIDALGRENSRHEHHAHPVVLKLAKARIARLEKDIAAIDKAAAAVIAADPLLSKADALLRQVTGVSHQSSRVLLAFMPELGTLNRREIAALAGLAPFDRDSGNKQGKRFIQGGRARIRSTLHMAGLSAAKFNKVLAPAYRKLRKAGKPFKVAITAITRKLLVHLNSIMADFLKNEVAA</sequence>
<dbReference type="InterPro" id="IPR003346">
    <property type="entry name" value="Transposase_20"/>
</dbReference>
<accession>A0ABT3FSE0</accession>
<proteinExistence type="predicted"/>